<dbReference type="RefSeq" id="WP_020933737.1">
    <property type="nucleotide sequence ID" value="NC_021915.1"/>
</dbReference>
<evidence type="ECO:0000313" key="2">
    <source>
        <dbReference type="EMBL" id="AGS33802.1"/>
    </source>
</evidence>
<dbReference type="STRING" id="1224163.B841_01595"/>
<proteinExistence type="predicted"/>
<dbReference type="EMBL" id="CP003924">
    <property type="protein sequence ID" value="AGS33802.1"/>
    <property type="molecule type" value="Genomic_DNA"/>
</dbReference>
<dbReference type="Proteomes" id="UP000015388">
    <property type="component" value="Chromosome"/>
</dbReference>
<keyword evidence="1" id="KW-1133">Transmembrane helix</keyword>
<evidence type="ECO:0000313" key="3">
    <source>
        <dbReference type="Proteomes" id="UP000015388"/>
    </source>
</evidence>
<dbReference type="PATRIC" id="fig|1224163.3.peg.322"/>
<protein>
    <submittedName>
        <fullName evidence="2">Uncharacterized protein</fullName>
    </submittedName>
</protein>
<accession>S5SRZ4</accession>
<dbReference type="KEGG" id="cmd:B841_01595"/>
<gene>
    <name evidence="2" type="ORF">B841_01595</name>
</gene>
<dbReference type="AlphaFoldDB" id="S5SRZ4"/>
<keyword evidence="1" id="KW-0472">Membrane</keyword>
<sequence>MTRLDDRGSVTVEAALALSSLIIVAAAIIGAIATMSAKLAAVDAAAAAARAHAIGVAYEPPAGTVAVRESGGLVTVTAEVPAVFGAMTAQAIVPVETAP</sequence>
<evidence type="ECO:0000256" key="1">
    <source>
        <dbReference type="SAM" id="Phobius"/>
    </source>
</evidence>
<dbReference type="HOGENOM" id="CLU_161884_0_0_11"/>
<name>S5SRZ4_9CORY</name>
<dbReference type="eggNOG" id="ENOG5031QIH">
    <property type="taxonomic scope" value="Bacteria"/>
</dbReference>
<keyword evidence="3" id="KW-1185">Reference proteome</keyword>
<reference evidence="2 3" key="1">
    <citation type="submission" date="2012-11" db="EMBL/GenBank/DDBJ databases">
        <title>The complete genome sequence of Corynebacterium maris Coryn-1 (=DSM 45190).</title>
        <authorList>
            <person name="Schaffert L."/>
            <person name="Albersmeier A."/>
            <person name="Kalinowski J."/>
            <person name="Ruckert C."/>
        </authorList>
    </citation>
    <scope>NUCLEOTIDE SEQUENCE [LARGE SCALE GENOMIC DNA]</scope>
    <source>
        <strain evidence="3">Coryn-1</strain>
    </source>
</reference>
<feature type="transmembrane region" description="Helical" evidence="1">
    <location>
        <begin position="12"/>
        <end position="33"/>
    </location>
</feature>
<organism evidence="2 3">
    <name type="scientific">Corynebacterium maris DSM 45190</name>
    <dbReference type="NCBI Taxonomy" id="1224163"/>
    <lineage>
        <taxon>Bacteria</taxon>
        <taxon>Bacillati</taxon>
        <taxon>Actinomycetota</taxon>
        <taxon>Actinomycetes</taxon>
        <taxon>Mycobacteriales</taxon>
        <taxon>Corynebacteriaceae</taxon>
        <taxon>Corynebacterium</taxon>
    </lineage>
</organism>
<keyword evidence="1" id="KW-0812">Transmembrane</keyword>